<feature type="transmembrane region" description="Helical" evidence="10">
    <location>
        <begin position="679"/>
        <end position="698"/>
    </location>
</feature>
<dbReference type="InterPro" id="IPR000595">
    <property type="entry name" value="cNMP-bd_dom"/>
</dbReference>
<dbReference type="Gene3D" id="6.10.140.1330">
    <property type="match status" value="1"/>
</dbReference>
<dbReference type="GO" id="GO:0015385">
    <property type="term" value="F:sodium:proton antiporter activity"/>
    <property type="evidence" value="ECO:0007669"/>
    <property type="project" value="InterPro"/>
</dbReference>
<feature type="transmembrane region" description="Helical" evidence="10">
    <location>
        <begin position="150"/>
        <end position="172"/>
    </location>
</feature>
<dbReference type="PANTHER" id="PTHR10110">
    <property type="entry name" value="SODIUM/HYDROGEN EXCHANGER"/>
    <property type="match status" value="1"/>
</dbReference>
<accession>A0AA39I474</accession>
<evidence type="ECO:0000313" key="13">
    <source>
        <dbReference type="Proteomes" id="UP001175271"/>
    </source>
</evidence>
<feature type="transmembrane region" description="Helical" evidence="10">
    <location>
        <begin position="20"/>
        <end position="38"/>
    </location>
</feature>
<reference evidence="12" key="1">
    <citation type="submission" date="2023-06" db="EMBL/GenBank/DDBJ databases">
        <title>Genomic analysis of the entomopathogenic nematode Steinernema hermaphroditum.</title>
        <authorList>
            <person name="Schwarz E.M."/>
            <person name="Heppert J.K."/>
            <person name="Baniya A."/>
            <person name="Schwartz H.T."/>
            <person name="Tan C.-H."/>
            <person name="Antoshechkin I."/>
            <person name="Sternberg P.W."/>
            <person name="Goodrich-Blair H."/>
            <person name="Dillman A.R."/>
        </authorList>
    </citation>
    <scope>NUCLEOTIDE SEQUENCE</scope>
    <source>
        <strain evidence="12">PS9179</strain>
        <tissue evidence="12">Whole animal</tissue>
    </source>
</reference>
<feature type="transmembrane region" description="Helical" evidence="10">
    <location>
        <begin position="50"/>
        <end position="69"/>
    </location>
</feature>
<feature type="transmembrane region" description="Helical" evidence="10">
    <location>
        <begin position="339"/>
        <end position="363"/>
    </location>
</feature>
<dbReference type="InterPro" id="IPR006153">
    <property type="entry name" value="Cation/H_exchanger_TM"/>
</dbReference>
<dbReference type="SUPFAM" id="SSF51206">
    <property type="entry name" value="cAMP-binding domain-like"/>
    <property type="match status" value="1"/>
</dbReference>
<dbReference type="InterPro" id="IPR014710">
    <property type="entry name" value="RmlC-like_jellyroll"/>
</dbReference>
<feature type="transmembrane region" description="Helical" evidence="10">
    <location>
        <begin position="314"/>
        <end position="333"/>
    </location>
</feature>
<proteinExistence type="predicted"/>
<comment type="subcellular location">
    <subcellularLocation>
        <location evidence="1">Cell membrane</location>
        <topology evidence="1">Multi-pass membrane protein</topology>
    </subcellularLocation>
</comment>
<keyword evidence="8 10" id="KW-0472">Membrane</keyword>
<sequence length="1204" mass="137191">MDYSSNSTESTLLHDNAGALNSAIFFFSVFALIAGTILNETNRRIRFLRIPDSVLLFLCAIVGSLVIKWCLTSKNAELVQKKFTWEHLSPHTVLFVLLPPMTFESAFKINAHLFWSKFGLILSVTVFLYFSTLIAASAYLLPLFCVLEEWWLSLPFLLCSILVATDPVAVVALLDEIGAPKRMKILIEGESLLNDGLAIFVFNLCGDLLMWESGSSGMDWLKICRNFGSCVLLSPLIGWIAARFILWILTNNERQPRQVFLLIALYLVFFIGEETKGSAALAVMFFGLTMSYYKENLQPSTIEKIHHDWENYGYWANCIIFMIGGYIVGAQIFHGIDFFWMLAGAFLSVAPLVARIFSVFVFFQMWQIAFPQTKLYVSDFVVLSYGGLRGALALLLAMELNELEVSTVLGKALIDKLVIFCCASVFSCLVIQGMTFVFLAMKEGTSKRSKYLKTTEKRLRLYLRKAVGNGIRTMRRNAGVYLREANWNVVKEQIQSDIFPAIEPVSETSASSHEKSRRISTDNEALLTVSGRFSSRITKSDVRSGYYGILLGRVHDEWVRGAISGPTAHVLIAILEHGIDEGRITSNDFRDQLKVVEASRFTYFLQKILGALVTKILTKKVFVHLSTVGAEPFAVSVESKLETKLQAKRDVEWWWLLSMLLSITQLVMTASALYSPFSASYVVFNFCFAFVLFLEHLIQLHRVWLDRNSESALVRMPSLIPKLARSTVELALCAAMMVLAVAEFILILILVGRFADDGHMCLHSDEKWRRSVPCDVARAIMMSLTALVTTYKLLRGIPLAMLCLHEVVAYWIIRQDRIRLSVLHFFQHLTGDTKIYRDLFTDDTYKVAITEQRSLNKIVEGMIRYEMKRNPHMMDVIAVIKTRQAIRMASHTLHRTLKDLRKEGFLPDENFSNWSASVHQLRKKAERVVSVSRVHIAEQLQNVRWIQMLEELERKKVIKFLSEHVETEKCHNVPEAFLVHTRGTSMYFVLKGVCKLTERTQTRGGQQYHEMYVYQGDFIGEFNIVTIEGTWKALRKKLPKRVKIQYRTVTECELIRIDISLLLRLRRCHQVVETILHIEQLRRLKNELKELKSSTAMRMMTDDEFDVFFANNGRRIRSQLTMSISDNKLMILGCAVRIVDIAPETQLNDRGHAEGPATLTIAPIDNSLEALILLIDWSGIEFPTSDGGKSNISIEITDHVKKPR</sequence>
<evidence type="ECO:0000256" key="4">
    <source>
        <dbReference type="ARBA" id="ARBA00022692"/>
    </source>
</evidence>
<keyword evidence="2" id="KW-0813">Transport</keyword>
<dbReference type="GO" id="GO:0051453">
    <property type="term" value="P:regulation of intracellular pH"/>
    <property type="evidence" value="ECO:0007669"/>
    <property type="project" value="TreeGrafter"/>
</dbReference>
<evidence type="ECO:0000313" key="12">
    <source>
        <dbReference type="EMBL" id="KAK0417503.1"/>
    </source>
</evidence>
<feature type="transmembrane region" description="Helical" evidence="10">
    <location>
        <begin position="89"/>
        <end position="107"/>
    </location>
</feature>
<dbReference type="GO" id="GO:0098719">
    <property type="term" value="P:sodium ion import across plasma membrane"/>
    <property type="evidence" value="ECO:0007669"/>
    <property type="project" value="TreeGrafter"/>
</dbReference>
<evidence type="ECO:0000259" key="11">
    <source>
        <dbReference type="PROSITE" id="PS50042"/>
    </source>
</evidence>
<evidence type="ECO:0000256" key="9">
    <source>
        <dbReference type="ARBA" id="ARBA00023201"/>
    </source>
</evidence>
<feature type="transmembrane region" description="Helical" evidence="10">
    <location>
        <begin position="375"/>
        <end position="397"/>
    </location>
</feature>
<keyword evidence="9" id="KW-0739">Sodium transport</keyword>
<feature type="transmembrane region" description="Helical" evidence="10">
    <location>
        <begin position="653"/>
        <end position="673"/>
    </location>
</feature>
<keyword evidence="6" id="KW-0915">Sodium</keyword>
<dbReference type="GO" id="GO:0005886">
    <property type="term" value="C:plasma membrane"/>
    <property type="evidence" value="ECO:0007669"/>
    <property type="project" value="UniProtKB-SubCell"/>
</dbReference>
<keyword evidence="7" id="KW-0406">Ion transport</keyword>
<keyword evidence="3" id="KW-1003">Cell membrane</keyword>
<feature type="transmembrane region" description="Helical" evidence="10">
    <location>
        <begin position="730"/>
        <end position="755"/>
    </location>
</feature>
<feature type="transmembrane region" description="Helical" evidence="10">
    <location>
        <begin position="417"/>
        <end position="441"/>
    </location>
</feature>
<dbReference type="GO" id="GO:0015386">
    <property type="term" value="F:potassium:proton antiporter activity"/>
    <property type="evidence" value="ECO:0007669"/>
    <property type="project" value="TreeGrafter"/>
</dbReference>
<feature type="domain" description="Cyclic nucleotide-binding" evidence="11">
    <location>
        <begin position="983"/>
        <end position="1065"/>
    </location>
</feature>
<dbReference type="EMBL" id="JAUCMV010000002">
    <property type="protein sequence ID" value="KAK0417503.1"/>
    <property type="molecule type" value="Genomic_DNA"/>
</dbReference>
<keyword evidence="5 10" id="KW-1133">Transmembrane helix</keyword>
<evidence type="ECO:0000256" key="7">
    <source>
        <dbReference type="ARBA" id="ARBA00023065"/>
    </source>
</evidence>
<feature type="transmembrane region" description="Helical" evidence="10">
    <location>
        <begin position="119"/>
        <end position="144"/>
    </location>
</feature>
<evidence type="ECO:0000256" key="5">
    <source>
        <dbReference type="ARBA" id="ARBA00022989"/>
    </source>
</evidence>
<dbReference type="PROSITE" id="PS50042">
    <property type="entry name" value="CNMP_BINDING_3"/>
    <property type="match status" value="1"/>
</dbReference>
<keyword evidence="4 10" id="KW-0812">Transmembrane</keyword>
<gene>
    <name evidence="12" type="ORF">QR680_013049</name>
</gene>
<keyword evidence="13" id="KW-1185">Reference proteome</keyword>
<evidence type="ECO:0000256" key="10">
    <source>
        <dbReference type="SAM" id="Phobius"/>
    </source>
</evidence>
<dbReference type="Proteomes" id="UP001175271">
    <property type="component" value="Unassembled WGS sequence"/>
</dbReference>
<evidence type="ECO:0000256" key="2">
    <source>
        <dbReference type="ARBA" id="ARBA00022448"/>
    </source>
</evidence>
<feature type="transmembrane region" description="Helical" evidence="10">
    <location>
        <begin position="231"/>
        <end position="249"/>
    </location>
</feature>
<dbReference type="Gene3D" id="2.60.120.10">
    <property type="entry name" value="Jelly Rolls"/>
    <property type="match status" value="1"/>
</dbReference>
<comment type="caution">
    <text evidence="12">The sequence shown here is derived from an EMBL/GenBank/DDBJ whole genome shotgun (WGS) entry which is preliminary data.</text>
</comment>
<evidence type="ECO:0000256" key="8">
    <source>
        <dbReference type="ARBA" id="ARBA00023136"/>
    </source>
</evidence>
<dbReference type="InterPro" id="IPR018422">
    <property type="entry name" value="Cation/H_exchanger_CPA1"/>
</dbReference>
<dbReference type="Pfam" id="PF00999">
    <property type="entry name" value="Na_H_Exchanger"/>
    <property type="match status" value="1"/>
</dbReference>
<dbReference type="AlphaFoldDB" id="A0AA39I474"/>
<evidence type="ECO:0000256" key="3">
    <source>
        <dbReference type="ARBA" id="ARBA00022475"/>
    </source>
</evidence>
<evidence type="ECO:0000256" key="1">
    <source>
        <dbReference type="ARBA" id="ARBA00004651"/>
    </source>
</evidence>
<organism evidence="12 13">
    <name type="scientific">Steinernema hermaphroditum</name>
    <dbReference type="NCBI Taxonomy" id="289476"/>
    <lineage>
        <taxon>Eukaryota</taxon>
        <taxon>Metazoa</taxon>
        <taxon>Ecdysozoa</taxon>
        <taxon>Nematoda</taxon>
        <taxon>Chromadorea</taxon>
        <taxon>Rhabditida</taxon>
        <taxon>Tylenchina</taxon>
        <taxon>Panagrolaimomorpha</taxon>
        <taxon>Strongyloidoidea</taxon>
        <taxon>Steinernematidae</taxon>
        <taxon>Steinernema</taxon>
    </lineage>
</organism>
<dbReference type="InterPro" id="IPR018490">
    <property type="entry name" value="cNMP-bd_dom_sf"/>
</dbReference>
<dbReference type="PANTHER" id="PTHR10110:SF86">
    <property type="entry name" value="SODIUM_HYDROGEN EXCHANGER 7"/>
    <property type="match status" value="1"/>
</dbReference>
<name>A0AA39I474_9BILA</name>
<evidence type="ECO:0000256" key="6">
    <source>
        <dbReference type="ARBA" id="ARBA00023053"/>
    </source>
</evidence>
<protein>
    <recommendedName>
        <fullName evidence="11">Cyclic nucleotide-binding domain-containing protein</fullName>
    </recommendedName>
</protein>